<dbReference type="GO" id="GO:0046872">
    <property type="term" value="F:metal ion binding"/>
    <property type="evidence" value="ECO:0007669"/>
    <property type="project" value="UniProtKB-KW"/>
</dbReference>
<dbReference type="Gene3D" id="3.30.310.50">
    <property type="entry name" value="Alpha-D-phosphohexomutase, C-terminal domain"/>
    <property type="match status" value="2"/>
</dbReference>
<dbReference type="PANTHER" id="PTHR22573">
    <property type="entry name" value="PHOSPHOHEXOMUTASE FAMILY MEMBER"/>
    <property type="match status" value="1"/>
</dbReference>
<dbReference type="PANTHER" id="PTHR22573:SF2">
    <property type="entry name" value="PHOSPHOGLUCOMUTASE"/>
    <property type="match status" value="1"/>
</dbReference>
<dbReference type="OrthoDB" id="2291at2759"/>
<keyword evidence="5" id="KW-1185">Reference proteome</keyword>
<proteinExistence type="predicted"/>
<evidence type="ECO:0000256" key="3">
    <source>
        <dbReference type="ARBA" id="ARBA00023235"/>
    </source>
</evidence>
<reference evidence="4 5" key="1">
    <citation type="submission" date="2020-02" db="EMBL/GenBank/DDBJ databases">
        <authorList>
            <person name="Ma Q."/>
            <person name="Huang Y."/>
            <person name="Song X."/>
            <person name="Pei D."/>
        </authorList>
    </citation>
    <scope>NUCLEOTIDE SEQUENCE [LARGE SCALE GENOMIC DNA]</scope>
    <source>
        <strain evidence="4">Sxm20200214</strain>
        <tissue evidence="4">Leaf</tissue>
    </source>
</reference>
<organism evidence="4 5">
    <name type="scientific">Brassica carinata</name>
    <name type="common">Ethiopian mustard</name>
    <name type="synonym">Abyssinian cabbage</name>
    <dbReference type="NCBI Taxonomy" id="52824"/>
    <lineage>
        <taxon>Eukaryota</taxon>
        <taxon>Viridiplantae</taxon>
        <taxon>Streptophyta</taxon>
        <taxon>Embryophyta</taxon>
        <taxon>Tracheophyta</taxon>
        <taxon>Spermatophyta</taxon>
        <taxon>Magnoliopsida</taxon>
        <taxon>eudicotyledons</taxon>
        <taxon>Gunneridae</taxon>
        <taxon>Pentapetalae</taxon>
        <taxon>rosids</taxon>
        <taxon>malvids</taxon>
        <taxon>Brassicales</taxon>
        <taxon>Brassicaceae</taxon>
        <taxon>Brassiceae</taxon>
        <taxon>Brassica</taxon>
    </lineage>
</organism>
<comment type="caution">
    <text evidence="4">The sequence shown here is derived from an EMBL/GenBank/DDBJ whole genome shotgun (WGS) entry which is preliminary data.</text>
</comment>
<evidence type="ECO:0000313" key="4">
    <source>
        <dbReference type="EMBL" id="KAG2320948.1"/>
    </source>
</evidence>
<protein>
    <submittedName>
        <fullName evidence="4">Uncharacterized protein</fullName>
    </submittedName>
</protein>
<dbReference type="SUPFAM" id="SSF55957">
    <property type="entry name" value="Phosphoglucomutase, C-terminal domain"/>
    <property type="match status" value="1"/>
</dbReference>
<keyword evidence="2" id="KW-0460">Magnesium</keyword>
<dbReference type="GO" id="GO:0005975">
    <property type="term" value="P:carbohydrate metabolic process"/>
    <property type="evidence" value="ECO:0007669"/>
    <property type="project" value="InterPro"/>
</dbReference>
<name>A0A8X8B458_BRACI</name>
<dbReference type="Proteomes" id="UP000886595">
    <property type="component" value="Unassembled WGS sequence"/>
</dbReference>
<dbReference type="GO" id="GO:0004614">
    <property type="term" value="F:phosphoglucomutase activity"/>
    <property type="evidence" value="ECO:0007669"/>
    <property type="project" value="InterPro"/>
</dbReference>
<sequence length="82" mass="9286">MGCEQFLPGYPYFLTRRRKTLTDVANISSADEFEYKDPVDGSISKHQGICYLFEDGSRLVDITLKLSKMEEFTGRSAPTVIT</sequence>
<dbReference type="InterPro" id="IPR045244">
    <property type="entry name" value="PGM"/>
</dbReference>
<evidence type="ECO:0000256" key="2">
    <source>
        <dbReference type="ARBA" id="ARBA00022842"/>
    </source>
</evidence>
<evidence type="ECO:0000256" key="1">
    <source>
        <dbReference type="ARBA" id="ARBA00022723"/>
    </source>
</evidence>
<keyword evidence="1" id="KW-0479">Metal-binding</keyword>
<keyword evidence="3" id="KW-0413">Isomerase</keyword>
<gene>
    <name evidence="4" type="ORF">Bca52824_014161</name>
</gene>
<dbReference type="AlphaFoldDB" id="A0A8X8B458"/>
<dbReference type="Pfam" id="PF24947">
    <property type="entry name" value="PGM1_C_vert_fung"/>
    <property type="match status" value="1"/>
</dbReference>
<evidence type="ECO:0000313" key="5">
    <source>
        <dbReference type="Proteomes" id="UP000886595"/>
    </source>
</evidence>
<dbReference type="EMBL" id="JAAMPC010000003">
    <property type="protein sequence ID" value="KAG2320948.1"/>
    <property type="molecule type" value="Genomic_DNA"/>
</dbReference>
<dbReference type="InterPro" id="IPR036900">
    <property type="entry name" value="A-D-PHexomutase_C_sf"/>
</dbReference>
<accession>A0A8X8B458</accession>
<dbReference type="GO" id="GO:0005829">
    <property type="term" value="C:cytosol"/>
    <property type="evidence" value="ECO:0007669"/>
    <property type="project" value="TreeGrafter"/>
</dbReference>